<dbReference type="InParanoid" id="E3MG14"/>
<evidence type="ECO:0000313" key="2">
    <source>
        <dbReference type="EMBL" id="EFP01184.1"/>
    </source>
</evidence>
<keyword evidence="3" id="KW-1185">Reference proteome</keyword>
<feature type="compositionally biased region" description="Low complexity" evidence="1">
    <location>
        <begin position="179"/>
        <end position="213"/>
    </location>
</feature>
<feature type="compositionally biased region" description="Basic and acidic residues" evidence="1">
    <location>
        <begin position="480"/>
        <end position="502"/>
    </location>
</feature>
<feature type="region of interest" description="Disordered" evidence="1">
    <location>
        <begin position="162"/>
        <end position="248"/>
    </location>
</feature>
<feature type="compositionally biased region" description="Polar residues" evidence="1">
    <location>
        <begin position="440"/>
        <end position="456"/>
    </location>
</feature>
<dbReference type="Proteomes" id="UP000008281">
    <property type="component" value="Unassembled WGS sequence"/>
</dbReference>
<dbReference type="EMBL" id="DS268442">
    <property type="protein sequence ID" value="EFP01184.1"/>
    <property type="molecule type" value="Genomic_DNA"/>
</dbReference>
<evidence type="ECO:0000256" key="1">
    <source>
        <dbReference type="SAM" id="MobiDB-lite"/>
    </source>
</evidence>
<protein>
    <submittedName>
        <fullName evidence="2">Uncharacterized protein</fullName>
    </submittedName>
</protein>
<sequence>MAPGPPAPPPRTARQRIGTIQSYVTSFDKQIDKVIDGARLWQRDQKVIRDQEASEGGQQHDVDRVHAPRIAESLQRMLQQVGELPVLLGNKVSDAKSKAFESGSDPEEVESLGLALVSSYTPILNEKKAILADLLSILTAYTVSYELNVSVPVSPEEILEEMERSFEESSLQEEEKELSPPLSSVSPTPSTSPPTHRITSPPTHPNHTPNTETSTHEEYSSAHPQPHHIPETPILSATGGNLHDQGNTRASEKISDTYFNSNFRNPKVQQLFDNTRNYSTHLPHHSQRQPNNTEYSKLPEHSAYRGNSQDARKTQNPDNNPTRSKIHNNEYYSNQQQIPHNYQRFSNESNQQLDSEVNKNIEAAISQQRPATCELCEGRHHLSTCTVDKDTLRRYCVNTNRCMECTSLLHTYHNCPLRQLKNEEAERQLREKELERSLLKNSNSAENHAPTATSTPKPERAQSMHESFLPEPKKKASHYKPNENQRQRKDSDEESVQEERNRVPRYMSSAQSLQLLDHFRRCTPFSGDKSYYPKFRTLFNKIVTLGDIDLDIARDILLEKVTGQAAVHRSLVTDATKAIRATFQSLDKVYMDHVSVTSLARDLENVRVPSDSSANFTHHLCVARQLYDRINEADPEFFTYHHTLALLAKMPYPVRQRCAVKRENRTITPEYVFEKADSFLSEMLADEELTGRCPEKDGLNSHGLGSAD</sequence>
<feature type="region of interest" description="Disordered" evidence="1">
    <location>
        <begin position="278"/>
        <end position="327"/>
    </location>
</feature>
<feature type="region of interest" description="Disordered" evidence="1">
    <location>
        <begin position="438"/>
        <end position="507"/>
    </location>
</feature>
<organism evidence="3">
    <name type="scientific">Caenorhabditis remanei</name>
    <name type="common">Caenorhabditis vulgaris</name>
    <dbReference type="NCBI Taxonomy" id="31234"/>
    <lineage>
        <taxon>Eukaryota</taxon>
        <taxon>Metazoa</taxon>
        <taxon>Ecdysozoa</taxon>
        <taxon>Nematoda</taxon>
        <taxon>Chromadorea</taxon>
        <taxon>Rhabditida</taxon>
        <taxon>Rhabditina</taxon>
        <taxon>Rhabditomorpha</taxon>
        <taxon>Rhabditoidea</taxon>
        <taxon>Rhabditidae</taxon>
        <taxon>Peloderinae</taxon>
        <taxon>Caenorhabditis</taxon>
    </lineage>
</organism>
<dbReference type="HOGENOM" id="CLU_389924_0_0_1"/>
<proteinExistence type="predicted"/>
<evidence type="ECO:0000313" key="3">
    <source>
        <dbReference type="Proteomes" id="UP000008281"/>
    </source>
</evidence>
<gene>
    <name evidence="2" type="ORF">CRE_24437</name>
</gene>
<name>E3MG14_CAERE</name>
<reference evidence="2" key="1">
    <citation type="submission" date="2007-07" db="EMBL/GenBank/DDBJ databases">
        <title>PCAP assembly of the Caenorhabditis remanei genome.</title>
        <authorList>
            <consortium name="The Caenorhabditis remanei Sequencing Consortium"/>
            <person name="Wilson R.K."/>
        </authorList>
    </citation>
    <scope>NUCLEOTIDE SEQUENCE [LARGE SCALE GENOMIC DNA]</scope>
    <source>
        <strain evidence="2">PB4641</strain>
    </source>
</reference>
<accession>E3MG14</accession>
<dbReference type="AlphaFoldDB" id="E3MG14"/>